<keyword evidence="5" id="KW-1185">Reference proteome</keyword>
<keyword evidence="2" id="KW-0067">ATP-binding</keyword>
<dbReference type="InterPro" id="IPR036860">
    <property type="entry name" value="SH2_dom_sf"/>
</dbReference>
<evidence type="ECO:0000256" key="1">
    <source>
        <dbReference type="ARBA" id="ARBA00022741"/>
    </source>
</evidence>
<proteinExistence type="predicted"/>
<name>A0A0B1SFX3_OESDE</name>
<keyword evidence="4" id="KW-0418">Kinase</keyword>
<dbReference type="SUPFAM" id="SSF55550">
    <property type="entry name" value="SH2 domain"/>
    <property type="match status" value="1"/>
</dbReference>
<dbReference type="OrthoDB" id="535945at2759"/>
<dbReference type="Proteomes" id="UP000053660">
    <property type="component" value="Unassembled WGS sequence"/>
</dbReference>
<dbReference type="SUPFAM" id="SSF56112">
    <property type="entry name" value="Protein kinase-like (PK-like)"/>
    <property type="match status" value="1"/>
</dbReference>
<keyword evidence="4" id="KW-0808">Transferase</keyword>
<dbReference type="Gene3D" id="1.10.510.10">
    <property type="entry name" value="Transferase(Phosphotransferase) domain 1"/>
    <property type="match status" value="2"/>
</dbReference>
<dbReference type="EMBL" id="KN577057">
    <property type="protein sequence ID" value="KHJ82791.1"/>
    <property type="molecule type" value="Genomic_DNA"/>
</dbReference>
<dbReference type="Gene3D" id="3.30.505.10">
    <property type="entry name" value="SH2 domain"/>
    <property type="match status" value="1"/>
</dbReference>
<dbReference type="InterPro" id="IPR001245">
    <property type="entry name" value="Ser-Thr/Tyr_kinase_cat_dom"/>
</dbReference>
<dbReference type="InterPro" id="IPR050198">
    <property type="entry name" value="Non-receptor_tyrosine_kinases"/>
</dbReference>
<dbReference type="GO" id="GO:0005524">
    <property type="term" value="F:ATP binding"/>
    <property type="evidence" value="ECO:0007669"/>
    <property type="project" value="UniProtKB-KW"/>
</dbReference>
<organism evidence="4 5">
    <name type="scientific">Oesophagostomum dentatum</name>
    <name type="common">Nodular worm</name>
    <dbReference type="NCBI Taxonomy" id="61180"/>
    <lineage>
        <taxon>Eukaryota</taxon>
        <taxon>Metazoa</taxon>
        <taxon>Ecdysozoa</taxon>
        <taxon>Nematoda</taxon>
        <taxon>Chromadorea</taxon>
        <taxon>Rhabditida</taxon>
        <taxon>Rhabditina</taxon>
        <taxon>Rhabditomorpha</taxon>
        <taxon>Strongyloidea</taxon>
        <taxon>Strongylidae</taxon>
        <taxon>Oesophagostomum</taxon>
    </lineage>
</organism>
<dbReference type="GO" id="GO:0004672">
    <property type="term" value="F:protein kinase activity"/>
    <property type="evidence" value="ECO:0007669"/>
    <property type="project" value="InterPro"/>
</dbReference>
<dbReference type="InterPro" id="IPR011009">
    <property type="entry name" value="Kinase-like_dom_sf"/>
</dbReference>
<accession>A0A0B1SFX3</accession>
<sequence>IKHFVVSQSDHGEFYFERLKAKTIEDLVQTHLETGEPLSDASKAVLKRAVPRQEWMLNHDDIVFKQSLGRKNGVEEYVGELVNGNKVRQAFLKTIKISGSREERSRFMKEARLLRSLEHPNVGEIYGVALHHSPIILVLEYFEKSLHTHLVQNAGNISDEERRRFVTETAAGLSYLAENNFIHRDITARNCKLNEELQVKISGFSLCESIEELRESQKYTNCCKMASTGGVLMWEVYSNGAEPYGEMTPSIARSMIINENLKLNIPEGCPEFIEKIMQSCWETYPRKRPCMQAIYLVIRDY</sequence>
<evidence type="ECO:0000256" key="2">
    <source>
        <dbReference type="ARBA" id="ARBA00022840"/>
    </source>
</evidence>
<dbReference type="Pfam" id="PF07714">
    <property type="entry name" value="PK_Tyr_Ser-Thr"/>
    <property type="match status" value="2"/>
</dbReference>
<dbReference type="PROSITE" id="PS50011">
    <property type="entry name" value="PROTEIN_KINASE_DOM"/>
    <property type="match status" value="1"/>
</dbReference>
<dbReference type="AlphaFoldDB" id="A0A0B1SFX3"/>
<feature type="non-terminal residue" evidence="4">
    <location>
        <position position="1"/>
    </location>
</feature>
<evidence type="ECO:0000313" key="5">
    <source>
        <dbReference type="Proteomes" id="UP000053660"/>
    </source>
</evidence>
<protein>
    <submittedName>
        <fullName evidence="4">Protein tyrosine kinase</fullName>
    </submittedName>
</protein>
<dbReference type="Gene3D" id="3.30.200.20">
    <property type="entry name" value="Phosphorylase Kinase, domain 1"/>
    <property type="match status" value="1"/>
</dbReference>
<dbReference type="PANTHER" id="PTHR24418">
    <property type="entry name" value="TYROSINE-PROTEIN KINASE"/>
    <property type="match status" value="1"/>
</dbReference>
<reference evidence="4 5" key="1">
    <citation type="submission" date="2014-03" db="EMBL/GenBank/DDBJ databases">
        <title>Draft genome of the hookworm Oesophagostomum dentatum.</title>
        <authorList>
            <person name="Mitreva M."/>
        </authorList>
    </citation>
    <scope>NUCLEOTIDE SEQUENCE [LARGE SCALE GENOMIC DNA]</scope>
    <source>
        <strain evidence="4 5">OD-Hann</strain>
    </source>
</reference>
<gene>
    <name evidence="4" type="ORF">OESDEN_17514</name>
</gene>
<evidence type="ECO:0000259" key="3">
    <source>
        <dbReference type="PROSITE" id="PS50011"/>
    </source>
</evidence>
<feature type="domain" description="Protein kinase" evidence="3">
    <location>
        <begin position="62"/>
        <end position="301"/>
    </location>
</feature>
<dbReference type="PIRSF" id="PIRSF000654">
    <property type="entry name" value="Integrin-linked_kinase"/>
    <property type="match status" value="1"/>
</dbReference>
<dbReference type="InterPro" id="IPR000719">
    <property type="entry name" value="Prot_kinase_dom"/>
</dbReference>
<evidence type="ECO:0000313" key="4">
    <source>
        <dbReference type="EMBL" id="KHJ82791.1"/>
    </source>
</evidence>
<keyword evidence="1" id="KW-0547">Nucleotide-binding</keyword>